<dbReference type="Proteomes" id="UP000237883">
    <property type="component" value="Chromosome"/>
</dbReference>
<name>A0A2S0L5H9_9FIRM</name>
<dbReference type="AlphaFoldDB" id="A0A2S0L5H9"/>
<dbReference type="KEGG" id="mdv:C5Q96_06650"/>
<sequence>MNVDEDALICDFVETYHIYDYRALPARLVAKLAAGLKDSSRIKTKVSGLVVSPDTFLLASIFDIVNLLLWSRTEDGEKGRNRPARISANMVSEFASEKINTHETLIFDSAEEFEAARERFRRDK</sequence>
<gene>
    <name evidence="1" type="ORF">C5Q96_06650</name>
</gene>
<reference evidence="2" key="1">
    <citation type="submission" date="2018-02" db="EMBL/GenBank/DDBJ databases">
        <authorList>
            <person name="Holder M.E."/>
            <person name="Ajami N.J."/>
            <person name="Petrosino J.F."/>
        </authorList>
    </citation>
    <scope>NUCLEOTIDE SEQUENCE [LARGE SCALE GENOMIC DNA]</scope>
    <source>
        <strain evidence="2">CCUG 47132</strain>
    </source>
</reference>
<dbReference type="OrthoDB" id="1655904at2"/>
<dbReference type="EMBL" id="CP027228">
    <property type="protein sequence ID" value="AVM48542.1"/>
    <property type="molecule type" value="Genomic_DNA"/>
</dbReference>
<accession>A0A2S0L5H9</accession>
<evidence type="ECO:0000313" key="1">
    <source>
        <dbReference type="EMBL" id="AVM48542.1"/>
    </source>
</evidence>
<dbReference type="Pfam" id="PF17318">
    <property type="entry name" value="DUF5361"/>
    <property type="match status" value="1"/>
</dbReference>
<keyword evidence="2" id="KW-1185">Reference proteome</keyword>
<protein>
    <submittedName>
        <fullName evidence="1">Uncharacterized protein</fullName>
    </submittedName>
</protein>
<organism evidence="1 2">
    <name type="scientific">Mogibacterium diversum</name>
    <dbReference type="NCBI Taxonomy" id="114527"/>
    <lineage>
        <taxon>Bacteria</taxon>
        <taxon>Bacillati</taxon>
        <taxon>Bacillota</taxon>
        <taxon>Clostridia</taxon>
        <taxon>Peptostreptococcales</taxon>
        <taxon>Anaerovoracaceae</taxon>
        <taxon>Mogibacterium</taxon>
    </lineage>
</organism>
<proteinExistence type="predicted"/>
<evidence type="ECO:0000313" key="2">
    <source>
        <dbReference type="Proteomes" id="UP000237883"/>
    </source>
</evidence>
<dbReference type="InterPro" id="IPR035286">
    <property type="entry name" value="DUF5361"/>
</dbReference>